<proteinExistence type="predicted"/>
<sequence>MIYLKGTSFIHNNVINNDLSNLDKSLKLLYMDTH</sequence>
<protein>
    <submittedName>
        <fullName evidence="1">Uncharacterized protein</fullName>
    </submittedName>
</protein>
<dbReference type="EMBL" id="MN739911">
    <property type="protein sequence ID" value="QHT76979.1"/>
    <property type="molecule type" value="Genomic_DNA"/>
</dbReference>
<reference evidence="1" key="1">
    <citation type="journal article" date="2020" name="Nature">
        <title>Giant virus diversity and host interactions through global metagenomics.</title>
        <authorList>
            <person name="Schulz F."/>
            <person name="Roux S."/>
            <person name="Paez-Espino D."/>
            <person name="Jungbluth S."/>
            <person name="Walsh D.A."/>
            <person name="Denef V.J."/>
            <person name="McMahon K.D."/>
            <person name="Konstantinidis K.T."/>
            <person name="Eloe-Fadrosh E.A."/>
            <person name="Kyrpides N.C."/>
            <person name="Woyke T."/>
        </authorList>
    </citation>
    <scope>NUCLEOTIDE SEQUENCE</scope>
    <source>
        <strain evidence="1">GVMAG-M-3300023179-82</strain>
    </source>
</reference>
<evidence type="ECO:0000313" key="1">
    <source>
        <dbReference type="EMBL" id="QHT76979.1"/>
    </source>
</evidence>
<name>A0A6C0H8Y5_9ZZZZ</name>
<organism evidence="1">
    <name type="scientific">viral metagenome</name>
    <dbReference type="NCBI Taxonomy" id="1070528"/>
    <lineage>
        <taxon>unclassified sequences</taxon>
        <taxon>metagenomes</taxon>
        <taxon>organismal metagenomes</taxon>
    </lineage>
</organism>
<accession>A0A6C0H8Y5</accession>
<dbReference type="AlphaFoldDB" id="A0A6C0H8Y5"/>